<feature type="domain" description="Rhodanese" evidence="1">
    <location>
        <begin position="46"/>
        <end position="133"/>
    </location>
</feature>
<dbReference type="InterPro" id="IPR050229">
    <property type="entry name" value="GlpE_sulfurtransferase"/>
</dbReference>
<name>A0ABW6I9X3_9CYAN</name>
<dbReference type="InterPro" id="IPR036873">
    <property type="entry name" value="Rhodanese-like_dom_sf"/>
</dbReference>
<accession>A0ABW6I9X3</accession>
<sequence length="164" mass="18282">MGSGFGGTGRRLMRSLAWSVIKPLIRWRFPQVKHLSPTALSQRLQADRPLVLLDSREAAEFAVSHLQGARHTPTLKEALQQSLALDAEIVTYCSVGYRSSRLAQQLQAKGYQRVYNLEGSIFAWMNQGYPVFQQGQPTQLVHPYNSIWSGLLSPAIVVSTCPKT</sequence>
<dbReference type="PROSITE" id="PS50206">
    <property type="entry name" value="RHODANESE_3"/>
    <property type="match status" value="1"/>
</dbReference>
<dbReference type="PANTHER" id="PTHR43031:SF1">
    <property type="entry name" value="PYRIDINE NUCLEOTIDE-DISULPHIDE OXIDOREDUCTASE"/>
    <property type="match status" value="1"/>
</dbReference>
<dbReference type="EMBL" id="JBHZOL010000008">
    <property type="protein sequence ID" value="MFE4104958.1"/>
    <property type="molecule type" value="Genomic_DNA"/>
</dbReference>
<keyword evidence="3" id="KW-1185">Reference proteome</keyword>
<gene>
    <name evidence="2" type="ORF">ACFVKH_01625</name>
</gene>
<evidence type="ECO:0000259" key="1">
    <source>
        <dbReference type="PROSITE" id="PS50206"/>
    </source>
</evidence>
<dbReference type="Gene3D" id="3.40.250.10">
    <property type="entry name" value="Rhodanese-like domain"/>
    <property type="match status" value="1"/>
</dbReference>
<dbReference type="InterPro" id="IPR001763">
    <property type="entry name" value="Rhodanese-like_dom"/>
</dbReference>
<proteinExistence type="predicted"/>
<evidence type="ECO:0000313" key="2">
    <source>
        <dbReference type="EMBL" id="MFE4104958.1"/>
    </source>
</evidence>
<organism evidence="2 3">
    <name type="scientific">Almyronema epifaneia S1</name>
    <dbReference type="NCBI Taxonomy" id="2991925"/>
    <lineage>
        <taxon>Bacteria</taxon>
        <taxon>Bacillati</taxon>
        <taxon>Cyanobacteriota</taxon>
        <taxon>Cyanophyceae</taxon>
        <taxon>Nodosilineales</taxon>
        <taxon>Nodosilineaceae</taxon>
        <taxon>Almyronema</taxon>
        <taxon>Almyronema epifaneia</taxon>
    </lineage>
</organism>
<protein>
    <submittedName>
        <fullName evidence="2">Rhodanese-like domain-containing protein</fullName>
    </submittedName>
</protein>
<dbReference type="SUPFAM" id="SSF52821">
    <property type="entry name" value="Rhodanese/Cell cycle control phosphatase"/>
    <property type="match status" value="1"/>
</dbReference>
<dbReference type="SMART" id="SM00450">
    <property type="entry name" value="RHOD"/>
    <property type="match status" value="1"/>
</dbReference>
<dbReference type="Pfam" id="PF00581">
    <property type="entry name" value="Rhodanese"/>
    <property type="match status" value="1"/>
</dbReference>
<reference evidence="2 3" key="1">
    <citation type="submission" date="2024-10" db="EMBL/GenBank/DDBJ databases">
        <authorList>
            <person name="Ratan Roy A."/>
            <person name="Morales Sandoval P.H."/>
            <person name="De Los Santos Villalobos S."/>
            <person name="Chakraborty S."/>
            <person name="Mukherjee J."/>
        </authorList>
    </citation>
    <scope>NUCLEOTIDE SEQUENCE [LARGE SCALE GENOMIC DNA]</scope>
    <source>
        <strain evidence="2 3">S1</strain>
    </source>
</reference>
<comment type="caution">
    <text evidence="2">The sequence shown here is derived from an EMBL/GenBank/DDBJ whole genome shotgun (WGS) entry which is preliminary data.</text>
</comment>
<dbReference type="PANTHER" id="PTHR43031">
    <property type="entry name" value="FAD-DEPENDENT OXIDOREDUCTASE"/>
    <property type="match status" value="1"/>
</dbReference>
<dbReference type="RefSeq" id="WP_377960741.1">
    <property type="nucleotide sequence ID" value="NZ_JBHZOL010000008.1"/>
</dbReference>
<dbReference type="Proteomes" id="UP001600165">
    <property type="component" value="Unassembled WGS sequence"/>
</dbReference>
<evidence type="ECO:0000313" key="3">
    <source>
        <dbReference type="Proteomes" id="UP001600165"/>
    </source>
</evidence>
<dbReference type="CDD" id="cd00158">
    <property type="entry name" value="RHOD"/>
    <property type="match status" value="1"/>
</dbReference>